<evidence type="ECO:0000256" key="2">
    <source>
        <dbReference type="SAM" id="MobiDB-lite"/>
    </source>
</evidence>
<accession>A0A6A6ZUV8</accession>
<dbReference type="GO" id="GO:0008270">
    <property type="term" value="F:zinc ion binding"/>
    <property type="evidence" value="ECO:0007669"/>
    <property type="project" value="UniProtKB-KW"/>
</dbReference>
<evidence type="ECO:0000259" key="3">
    <source>
        <dbReference type="PROSITE" id="PS50157"/>
    </source>
</evidence>
<reference evidence="4" key="1">
    <citation type="journal article" date="2020" name="Stud. Mycol.">
        <title>101 Dothideomycetes genomes: a test case for predicting lifestyles and emergence of pathogens.</title>
        <authorList>
            <person name="Haridas S."/>
            <person name="Albert R."/>
            <person name="Binder M."/>
            <person name="Bloem J."/>
            <person name="Labutti K."/>
            <person name="Salamov A."/>
            <person name="Andreopoulos B."/>
            <person name="Baker S."/>
            <person name="Barry K."/>
            <person name="Bills G."/>
            <person name="Bluhm B."/>
            <person name="Cannon C."/>
            <person name="Castanera R."/>
            <person name="Culley D."/>
            <person name="Daum C."/>
            <person name="Ezra D."/>
            <person name="Gonzalez J."/>
            <person name="Henrissat B."/>
            <person name="Kuo A."/>
            <person name="Liang C."/>
            <person name="Lipzen A."/>
            <person name="Lutzoni F."/>
            <person name="Magnuson J."/>
            <person name="Mondo S."/>
            <person name="Nolan M."/>
            <person name="Ohm R."/>
            <person name="Pangilinan J."/>
            <person name="Park H.-J."/>
            <person name="Ramirez L."/>
            <person name="Alfaro M."/>
            <person name="Sun H."/>
            <person name="Tritt A."/>
            <person name="Yoshinaga Y."/>
            <person name="Zwiers L.-H."/>
            <person name="Turgeon B."/>
            <person name="Goodwin S."/>
            <person name="Spatafora J."/>
            <person name="Crous P."/>
            <person name="Grigoriev I."/>
        </authorList>
    </citation>
    <scope>NUCLEOTIDE SEQUENCE</scope>
    <source>
        <strain evidence="4">CBS 113818</strain>
    </source>
</reference>
<sequence length="556" mass="61983">MDEQLRANEWQFGIDTQDDTQLIYGFDGNPQAFDGPWGNIDDVDFLSSTQGVSTPLPGVPNYFNDLGSFDNLAIDNLSPAEPLSVPDQEDVFDFSTLQTVVQQDRTAAPRQHTLPRRRSKYILRRGGSNTSPIPISNLQHGSPHQPVAIQRWQNSPPEDEAASLSAIYNAMEQRPLGGTGSGTHTPNLDHYRTHRGPSSTTSLESGLSESSVHSANSKGSSKSQRRRRPAKPRTAAKGKAKPKDAANRIFKCTFCCDTFVHKYDWSRHEKSLHLNMEEWVCTPHGGSVVLPTTGRVHCAYCSALDPAPQHLESHNYSACQGGQPTPRTFRRKDHLVQHLRLAHGLDTLPLIDDWKVASAPVTSRCGFCDANLSNWDERTDHLAAHFRSGKTMSDWRGNHGFDAIVNARVTNDFPPWLIAAQADTLVPFSATSHGSRDHSLQFISTMEKEQRELIASLPPASSQTTATALPTFDENMPTEESTGARLFADVLSKHLAQFARQQMMMGVVPTDEMFQRESRRVLYQDADDEWNQTVADNPEWIQEFRARTGFNMHEGV</sequence>
<keyword evidence="1" id="KW-0479">Metal-binding</keyword>
<dbReference type="Proteomes" id="UP000799424">
    <property type="component" value="Unassembled WGS sequence"/>
</dbReference>
<dbReference type="AlphaFoldDB" id="A0A6A6ZUV8"/>
<keyword evidence="5" id="KW-1185">Reference proteome</keyword>
<dbReference type="EMBL" id="MU006230">
    <property type="protein sequence ID" value="KAF2824105.1"/>
    <property type="molecule type" value="Genomic_DNA"/>
</dbReference>
<feature type="domain" description="C2H2-type" evidence="3">
    <location>
        <begin position="250"/>
        <end position="278"/>
    </location>
</feature>
<dbReference type="SMART" id="SM00355">
    <property type="entry name" value="ZnF_C2H2"/>
    <property type="match status" value="3"/>
</dbReference>
<proteinExistence type="predicted"/>
<feature type="region of interest" description="Disordered" evidence="2">
    <location>
        <begin position="105"/>
        <end position="145"/>
    </location>
</feature>
<name>A0A6A6ZUV8_9PLEO</name>
<evidence type="ECO:0000313" key="5">
    <source>
        <dbReference type="Proteomes" id="UP000799424"/>
    </source>
</evidence>
<dbReference type="OrthoDB" id="5399138at2759"/>
<dbReference type="PROSITE" id="PS50157">
    <property type="entry name" value="ZINC_FINGER_C2H2_2"/>
    <property type="match status" value="1"/>
</dbReference>
<gene>
    <name evidence="4" type="ORF">CC86DRAFT_371522</name>
</gene>
<feature type="compositionally biased region" description="Low complexity" evidence="2">
    <location>
        <begin position="198"/>
        <end position="222"/>
    </location>
</feature>
<protein>
    <recommendedName>
        <fullName evidence="3">C2H2-type domain-containing protein</fullName>
    </recommendedName>
</protein>
<evidence type="ECO:0000256" key="1">
    <source>
        <dbReference type="PROSITE-ProRule" id="PRU00042"/>
    </source>
</evidence>
<keyword evidence="1" id="KW-0863">Zinc-finger</keyword>
<evidence type="ECO:0000313" key="4">
    <source>
        <dbReference type="EMBL" id="KAF2824105.1"/>
    </source>
</evidence>
<keyword evidence="1" id="KW-0862">Zinc</keyword>
<dbReference type="InterPro" id="IPR013087">
    <property type="entry name" value="Znf_C2H2_type"/>
</dbReference>
<feature type="compositionally biased region" description="Polar residues" evidence="2">
    <location>
        <begin position="127"/>
        <end position="142"/>
    </location>
</feature>
<feature type="compositionally biased region" description="Basic residues" evidence="2">
    <location>
        <begin position="223"/>
        <end position="240"/>
    </location>
</feature>
<feature type="region of interest" description="Disordered" evidence="2">
    <location>
        <begin position="173"/>
        <end position="242"/>
    </location>
</feature>
<dbReference type="PROSITE" id="PS00028">
    <property type="entry name" value="ZINC_FINGER_C2H2_1"/>
    <property type="match status" value="1"/>
</dbReference>
<organism evidence="4 5">
    <name type="scientific">Ophiobolus disseminans</name>
    <dbReference type="NCBI Taxonomy" id="1469910"/>
    <lineage>
        <taxon>Eukaryota</taxon>
        <taxon>Fungi</taxon>
        <taxon>Dikarya</taxon>
        <taxon>Ascomycota</taxon>
        <taxon>Pezizomycotina</taxon>
        <taxon>Dothideomycetes</taxon>
        <taxon>Pleosporomycetidae</taxon>
        <taxon>Pleosporales</taxon>
        <taxon>Pleosporineae</taxon>
        <taxon>Phaeosphaeriaceae</taxon>
        <taxon>Ophiobolus</taxon>
    </lineage>
</organism>
<feature type="compositionally biased region" description="Basic residues" evidence="2">
    <location>
        <begin position="113"/>
        <end position="123"/>
    </location>
</feature>